<dbReference type="Proteomes" id="UP000297453">
    <property type="component" value="Unassembled WGS sequence"/>
</dbReference>
<name>A0A4R9FY98_9LEPT</name>
<dbReference type="EMBL" id="RQEP01000012">
    <property type="protein sequence ID" value="TGK04026.1"/>
    <property type="molecule type" value="Genomic_DNA"/>
</dbReference>
<comment type="caution">
    <text evidence="1">The sequence shown here is derived from an EMBL/GenBank/DDBJ whole genome shotgun (WGS) entry which is preliminary data.</text>
</comment>
<organism evidence="1 2">
    <name type="scientific">Leptospira semungkisensis</name>
    <dbReference type="NCBI Taxonomy" id="2484985"/>
    <lineage>
        <taxon>Bacteria</taxon>
        <taxon>Pseudomonadati</taxon>
        <taxon>Spirochaetota</taxon>
        <taxon>Spirochaetia</taxon>
        <taxon>Leptospirales</taxon>
        <taxon>Leptospiraceae</taxon>
        <taxon>Leptospira</taxon>
    </lineage>
</organism>
<sequence length="207" mass="24071">MPKKADVNNLRRKTEVELSEVVARYKKFNELQSLTVEDNRWVVCMILVNLQSIWERFAEKRLVSVINHSPDHFLLENNVRGIKKIPVGLAFALIRKGGKYFDFRSYNELIEISKRMVGVDANPFPILKGSLDEYLDTIAIVRNYIVHKSDSSFTSYKRRMKEKYLMSYPSGPGEFLLSIDYKDNSIKKNEPRINGFFEAVKQAITQI</sequence>
<accession>A0A4R9FY98</accession>
<protein>
    <recommendedName>
        <fullName evidence="3">RiboL-PSP-HEPN domain-containing protein</fullName>
    </recommendedName>
</protein>
<dbReference type="RefSeq" id="WP_135587889.1">
    <property type="nucleotide sequence ID" value="NZ_RQEP01000012.1"/>
</dbReference>
<evidence type="ECO:0008006" key="3">
    <source>
        <dbReference type="Google" id="ProtNLM"/>
    </source>
</evidence>
<proteinExistence type="predicted"/>
<evidence type="ECO:0000313" key="2">
    <source>
        <dbReference type="Proteomes" id="UP000297453"/>
    </source>
</evidence>
<reference evidence="1" key="1">
    <citation type="journal article" date="2019" name="PLoS Negl. Trop. Dis.">
        <title>Revisiting the worldwide diversity of Leptospira species in the environment.</title>
        <authorList>
            <person name="Vincent A.T."/>
            <person name="Schiettekatte O."/>
            <person name="Bourhy P."/>
            <person name="Veyrier F.J."/>
            <person name="Picardeau M."/>
        </authorList>
    </citation>
    <scope>NUCLEOTIDE SEQUENCE [LARGE SCALE GENOMIC DNA]</scope>
    <source>
        <strain evidence="1">SSS9</strain>
    </source>
</reference>
<dbReference type="OrthoDB" id="9844233at2"/>
<dbReference type="AlphaFoldDB" id="A0A4R9FY98"/>
<gene>
    <name evidence="1" type="ORF">EHO59_10950</name>
</gene>
<keyword evidence="2" id="KW-1185">Reference proteome</keyword>
<evidence type="ECO:0000313" key="1">
    <source>
        <dbReference type="EMBL" id="TGK04026.1"/>
    </source>
</evidence>